<proteinExistence type="predicted"/>
<feature type="compositionally biased region" description="Basic and acidic residues" evidence="1">
    <location>
        <begin position="8"/>
        <end position="19"/>
    </location>
</feature>
<dbReference type="InParanoid" id="D2VER0"/>
<dbReference type="KEGG" id="ngr:NAEGRDRAFT_67361"/>
<evidence type="ECO:0000313" key="2">
    <source>
        <dbReference type="EMBL" id="EFC44645.1"/>
    </source>
</evidence>
<dbReference type="Proteomes" id="UP000006671">
    <property type="component" value="Unassembled WGS sequence"/>
</dbReference>
<evidence type="ECO:0000256" key="1">
    <source>
        <dbReference type="SAM" id="MobiDB-lite"/>
    </source>
</evidence>
<accession>D2VER0</accession>
<evidence type="ECO:0000313" key="3">
    <source>
        <dbReference type="Proteomes" id="UP000006671"/>
    </source>
</evidence>
<dbReference type="AlphaFoldDB" id="D2VER0"/>
<organism evidence="3">
    <name type="scientific">Naegleria gruberi</name>
    <name type="common">Amoeba</name>
    <dbReference type="NCBI Taxonomy" id="5762"/>
    <lineage>
        <taxon>Eukaryota</taxon>
        <taxon>Discoba</taxon>
        <taxon>Heterolobosea</taxon>
        <taxon>Tetramitia</taxon>
        <taxon>Eutetramitia</taxon>
        <taxon>Vahlkampfiidae</taxon>
        <taxon>Naegleria</taxon>
    </lineage>
</organism>
<dbReference type="OrthoDB" id="10438797at2759"/>
<sequence length="230" mass="26743">MNQEEMDESIKDNQQEKPIDQSTTATEEEVVGLYSSSEHESTFTEPMETSTLEEEHLQSAMVDDDTHKPSSILLHSELIAKAENMFGETKEYLLDMIQELQDLRVSNCQLFQLQFVIINKREQELAKYQSLCAKDLDSARTTSLAEMDIISSIVKKNEQERERLERHYMERIKELSSERDLLMKESLDSKLKFEAQQVVFEQIKVCFSVFHSFIISLREETLSLNATVPY</sequence>
<feature type="region of interest" description="Disordered" evidence="1">
    <location>
        <begin position="1"/>
        <end position="50"/>
    </location>
</feature>
<reference evidence="2 3" key="1">
    <citation type="journal article" date="2010" name="Cell">
        <title>The genome of Naegleria gruberi illuminates early eukaryotic versatility.</title>
        <authorList>
            <person name="Fritz-Laylin L.K."/>
            <person name="Prochnik S.E."/>
            <person name="Ginger M.L."/>
            <person name="Dacks J.B."/>
            <person name="Carpenter M.L."/>
            <person name="Field M.C."/>
            <person name="Kuo A."/>
            <person name="Paredez A."/>
            <person name="Chapman J."/>
            <person name="Pham J."/>
            <person name="Shu S."/>
            <person name="Neupane R."/>
            <person name="Cipriano M."/>
            <person name="Mancuso J."/>
            <person name="Tu H."/>
            <person name="Salamov A."/>
            <person name="Lindquist E."/>
            <person name="Shapiro H."/>
            <person name="Lucas S."/>
            <person name="Grigoriev I.V."/>
            <person name="Cande W.Z."/>
            <person name="Fulton C."/>
            <person name="Rokhsar D.S."/>
            <person name="Dawson S.C."/>
        </authorList>
    </citation>
    <scope>NUCLEOTIDE SEQUENCE [LARGE SCALE GENOMIC DNA]</scope>
    <source>
        <strain evidence="2 3">NEG-M</strain>
    </source>
</reference>
<gene>
    <name evidence="2" type="ORF">NAEGRDRAFT_67361</name>
</gene>
<dbReference type="VEuPathDB" id="AmoebaDB:NAEGRDRAFT_67361"/>
<dbReference type="RefSeq" id="XP_002677389.1">
    <property type="nucleotide sequence ID" value="XM_002677343.1"/>
</dbReference>
<protein>
    <submittedName>
        <fullName evidence="2">Predicted protein</fullName>
    </submittedName>
</protein>
<name>D2VER0_NAEGR</name>
<dbReference type="EMBL" id="GG738867">
    <property type="protein sequence ID" value="EFC44645.1"/>
    <property type="molecule type" value="Genomic_DNA"/>
</dbReference>
<dbReference type="GeneID" id="8848743"/>
<keyword evidence="3" id="KW-1185">Reference proteome</keyword>